<feature type="compositionally biased region" description="Polar residues" evidence="2">
    <location>
        <begin position="338"/>
        <end position="354"/>
    </location>
</feature>
<dbReference type="VEuPathDB" id="FungiDB:PADG_12097"/>
<proteinExistence type="predicted"/>
<accession>A0A1D2J5W9</accession>
<evidence type="ECO:0000256" key="1">
    <source>
        <dbReference type="SAM" id="Coils"/>
    </source>
</evidence>
<keyword evidence="1" id="KW-0175">Coiled coil</keyword>
<protein>
    <submittedName>
        <fullName evidence="3">Uncharacterized protein</fullName>
    </submittedName>
</protein>
<feature type="coiled-coil region" evidence="1">
    <location>
        <begin position="61"/>
        <end position="111"/>
    </location>
</feature>
<dbReference type="AlphaFoldDB" id="A0A1D2J5W9"/>
<dbReference type="EMBL" id="LZYO01000444">
    <property type="protein sequence ID" value="ODH13645.1"/>
    <property type="molecule type" value="Genomic_DNA"/>
</dbReference>
<dbReference type="VEuPathDB" id="FungiDB:PABG_07122"/>
<organism evidence="3 4">
    <name type="scientific">Paracoccidioides brasiliensis</name>
    <dbReference type="NCBI Taxonomy" id="121759"/>
    <lineage>
        <taxon>Eukaryota</taxon>
        <taxon>Fungi</taxon>
        <taxon>Dikarya</taxon>
        <taxon>Ascomycota</taxon>
        <taxon>Pezizomycotina</taxon>
        <taxon>Eurotiomycetes</taxon>
        <taxon>Eurotiomycetidae</taxon>
        <taxon>Onygenales</taxon>
        <taxon>Ajellomycetaceae</taxon>
        <taxon>Paracoccidioides</taxon>
    </lineage>
</organism>
<sequence length="354" mass="40857">MGSLLGSQEPMDIRIAYTLWHLIEEEYSVIGLNFAGRLLRPLQFLQMTLPTTWRNYVQKNVEEAQISKSTTEEEIQAVEHERERLERYRKFLDLQQQINTLHAEIQASESKKRETEPTDHTIVANLVYRGHSNNNPTSTPTRNLPNEKFLSLQASLSTPIKTNTLKTMMNAKSVKQQQQRIVNAKLQQKWQQYHTNLETPITWNEFYNWIHARIINPDKANQDCELKYQELKQSEGQTIHDFVSTLQSIEEDLRKKYTHYHRKIHIFDKILPSFRAGFERYAVKLDDLSYDGFIMRLGIIESNIKKITTPSSAAAQQKSASRGNNLHGVAPAAPEMTAENTKSASTPDVMSTRA</sequence>
<gene>
    <name evidence="3" type="ORF">ACO22_07054</name>
</gene>
<comment type="caution">
    <text evidence="3">The sequence shown here is derived from an EMBL/GenBank/DDBJ whole genome shotgun (WGS) entry which is preliminary data.</text>
</comment>
<reference evidence="3 4" key="1">
    <citation type="submission" date="2016-06" db="EMBL/GenBank/DDBJ databases">
        <authorList>
            <person name="Kjaerup R.B."/>
            <person name="Dalgaard T.S."/>
            <person name="Juul-Madsen H.R."/>
        </authorList>
    </citation>
    <scope>NUCLEOTIDE SEQUENCE [LARGE SCALE GENOMIC DNA]</scope>
    <source>
        <strain evidence="3 4">Pb300</strain>
    </source>
</reference>
<feature type="region of interest" description="Disordered" evidence="2">
    <location>
        <begin position="313"/>
        <end position="354"/>
    </location>
</feature>
<evidence type="ECO:0000313" key="3">
    <source>
        <dbReference type="EMBL" id="ODH13645.1"/>
    </source>
</evidence>
<name>A0A1D2J5W9_PARBR</name>
<dbReference type="Proteomes" id="UP000242814">
    <property type="component" value="Unassembled WGS sequence"/>
</dbReference>
<evidence type="ECO:0000313" key="4">
    <source>
        <dbReference type="Proteomes" id="UP000242814"/>
    </source>
</evidence>
<evidence type="ECO:0000256" key="2">
    <source>
        <dbReference type="SAM" id="MobiDB-lite"/>
    </source>
</evidence>